<gene>
    <name evidence="2" type="ORF">ODALV1_LOCUS30555</name>
</gene>
<keyword evidence="1" id="KW-0472">Membrane</keyword>
<accession>A0ABP1S800</accession>
<evidence type="ECO:0000313" key="3">
    <source>
        <dbReference type="Proteomes" id="UP001642540"/>
    </source>
</evidence>
<keyword evidence="1" id="KW-1133">Transmembrane helix</keyword>
<dbReference type="Proteomes" id="UP001642540">
    <property type="component" value="Unassembled WGS sequence"/>
</dbReference>
<organism evidence="2 3">
    <name type="scientific">Orchesella dallaii</name>
    <dbReference type="NCBI Taxonomy" id="48710"/>
    <lineage>
        <taxon>Eukaryota</taxon>
        <taxon>Metazoa</taxon>
        <taxon>Ecdysozoa</taxon>
        <taxon>Arthropoda</taxon>
        <taxon>Hexapoda</taxon>
        <taxon>Collembola</taxon>
        <taxon>Entomobryomorpha</taxon>
        <taxon>Entomobryoidea</taxon>
        <taxon>Orchesellidae</taxon>
        <taxon>Orchesellinae</taxon>
        <taxon>Orchesella</taxon>
    </lineage>
</organism>
<feature type="transmembrane region" description="Helical" evidence="1">
    <location>
        <begin position="106"/>
        <end position="127"/>
    </location>
</feature>
<protein>
    <submittedName>
        <fullName evidence="2">Uncharacterized protein</fullName>
    </submittedName>
</protein>
<dbReference type="EMBL" id="CAXLJM020000164">
    <property type="protein sequence ID" value="CAL8145633.1"/>
    <property type="molecule type" value="Genomic_DNA"/>
</dbReference>
<name>A0ABP1S800_9HEXA</name>
<keyword evidence="3" id="KW-1185">Reference proteome</keyword>
<keyword evidence="1" id="KW-0812">Transmembrane</keyword>
<feature type="transmembrane region" description="Helical" evidence="1">
    <location>
        <begin position="139"/>
        <end position="159"/>
    </location>
</feature>
<proteinExistence type="predicted"/>
<reference evidence="2 3" key="1">
    <citation type="submission" date="2024-08" db="EMBL/GenBank/DDBJ databases">
        <authorList>
            <person name="Cucini C."/>
            <person name="Frati F."/>
        </authorList>
    </citation>
    <scope>NUCLEOTIDE SEQUENCE [LARGE SCALE GENOMIC DNA]</scope>
</reference>
<comment type="caution">
    <text evidence="2">The sequence shown here is derived from an EMBL/GenBank/DDBJ whole genome shotgun (WGS) entry which is preliminary data.</text>
</comment>
<evidence type="ECO:0000313" key="2">
    <source>
        <dbReference type="EMBL" id="CAL8145633.1"/>
    </source>
</evidence>
<sequence length="227" mass="26055">MEKLSELNHKLSFGKSPGDTPNQIEVQIQLLVKRVRLVAEYLRAVLQRRQRSSISCSKAEGNIPQIVVITSRQESNGNLEVNQNFQLRRRLHIQLRLMMESSNRNVQIFIPTMSTVGMLLCVVLNYAIIKVNDRGDLKIFLLMGTFVLVTVNTLIFFFGHHASQPLIHSSEMIVFWKEKLRGKLERRQVRCMRPIGFTLGAFFMAKRDTALDINDIILNTTINCLLS</sequence>
<evidence type="ECO:0000256" key="1">
    <source>
        <dbReference type="SAM" id="Phobius"/>
    </source>
</evidence>